<feature type="region of interest" description="Disordered" evidence="1">
    <location>
        <begin position="56"/>
        <end position="96"/>
    </location>
</feature>
<protein>
    <submittedName>
        <fullName evidence="3">Uncharacterized protein</fullName>
    </submittedName>
</protein>
<evidence type="ECO:0000256" key="1">
    <source>
        <dbReference type="SAM" id="MobiDB-lite"/>
    </source>
</evidence>
<proteinExistence type="predicted"/>
<gene>
    <name evidence="3" type="ORF">EIP91_010021</name>
</gene>
<organism evidence="3 4">
    <name type="scientific">Steccherinum ochraceum</name>
    <dbReference type="NCBI Taxonomy" id="92696"/>
    <lineage>
        <taxon>Eukaryota</taxon>
        <taxon>Fungi</taxon>
        <taxon>Dikarya</taxon>
        <taxon>Basidiomycota</taxon>
        <taxon>Agaricomycotina</taxon>
        <taxon>Agaricomycetes</taxon>
        <taxon>Polyporales</taxon>
        <taxon>Steccherinaceae</taxon>
        <taxon>Steccherinum</taxon>
    </lineage>
</organism>
<evidence type="ECO:0000313" key="4">
    <source>
        <dbReference type="Proteomes" id="UP000292702"/>
    </source>
</evidence>
<evidence type="ECO:0000313" key="3">
    <source>
        <dbReference type="EMBL" id="TCD60489.1"/>
    </source>
</evidence>
<comment type="caution">
    <text evidence="3">The sequence shown here is derived from an EMBL/GenBank/DDBJ whole genome shotgun (WGS) entry which is preliminary data.</text>
</comment>
<name>A0A4R0R914_9APHY</name>
<evidence type="ECO:0000256" key="2">
    <source>
        <dbReference type="SAM" id="SignalP"/>
    </source>
</evidence>
<reference evidence="3 4" key="1">
    <citation type="submission" date="2018-11" db="EMBL/GenBank/DDBJ databases">
        <title>Genome assembly of Steccherinum ochraceum LE-BIN_3174, the white-rot fungus of the Steccherinaceae family (The Residual Polyporoid clade, Polyporales, Basidiomycota).</title>
        <authorList>
            <person name="Fedorova T.V."/>
            <person name="Glazunova O.A."/>
            <person name="Landesman E.O."/>
            <person name="Moiseenko K.V."/>
            <person name="Psurtseva N.V."/>
            <person name="Savinova O.S."/>
            <person name="Shakhova N.V."/>
            <person name="Tyazhelova T.V."/>
            <person name="Vasina D.V."/>
        </authorList>
    </citation>
    <scope>NUCLEOTIDE SEQUENCE [LARGE SCALE GENOMIC DNA]</scope>
    <source>
        <strain evidence="3 4">LE-BIN_3174</strain>
    </source>
</reference>
<dbReference type="EMBL" id="RWJN01000590">
    <property type="protein sequence ID" value="TCD60489.1"/>
    <property type="molecule type" value="Genomic_DNA"/>
</dbReference>
<keyword evidence="2" id="KW-0732">Signal</keyword>
<keyword evidence="4" id="KW-1185">Reference proteome</keyword>
<feature type="chain" id="PRO_5020779404" evidence="2">
    <location>
        <begin position="21"/>
        <end position="96"/>
    </location>
</feature>
<accession>A0A4R0R914</accession>
<feature type="signal peptide" evidence="2">
    <location>
        <begin position="1"/>
        <end position="20"/>
    </location>
</feature>
<sequence length="96" mass="10383">MRFTRLFAALIALTATSAFAAPTAVTRTPQDIQAITARDNFSNVVLREIVENLEARAPPGIRPLPRPPNRPPAPAGPRAPNPVSRPLVDPVEELQL</sequence>
<dbReference type="Proteomes" id="UP000292702">
    <property type="component" value="Unassembled WGS sequence"/>
</dbReference>
<dbReference type="AlphaFoldDB" id="A0A4R0R914"/>
<feature type="compositionally biased region" description="Pro residues" evidence="1">
    <location>
        <begin position="60"/>
        <end position="80"/>
    </location>
</feature>